<accession>A0A1D2YW21</accession>
<dbReference type="SUPFAM" id="SSF103007">
    <property type="entry name" value="Hypothetical protein TT1725"/>
    <property type="match status" value="1"/>
</dbReference>
<sequence>MIIGTGKIYLSANWVHSLKEKRMIVKSIIDKVKHRFNVSIAEVDKQDFHQSIVIGIACVSNDSKQANSIIQNVIDYIELNTDAIVENIEVEIY</sequence>
<name>A0A1D2YW21_9BACI</name>
<evidence type="ECO:0000313" key="1">
    <source>
        <dbReference type="EMBL" id="OEF99938.1"/>
    </source>
</evidence>
<proteinExistence type="predicted"/>
<dbReference type="Pfam" id="PF04456">
    <property type="entry name" value="DUF503"/>
    <property type="match status" value="1"/>
</dbReference>
<evidence type="ECO:0000313" key="2">
    <source>
        <dbReference type="Proteomes" id="UP000243739"/>
    </source>
</evidence>
<comment type="caution">
    <text evidence="1">The sequence shown here is derived from an EMBL/GenBank/DDBJ whole genome shotgun (WGS) entry which is preliminary data.</text>
</comment>
<dbReference type="InterPro" id="IPR007546">
    <property type="entry name" value="DUF503"/>
</dbReference>
<dbReference type="PANTHER" id="PTHR36441">
    <property type="entry name" value="HYPOTHETICAL CYTOSOLIC PROTEIN"/>
    <property type="match status" value="1"/>
</dbReference>
<keyword evidence="2" id="KW-1185">Reference proteome</keyword>
<dbReference type="EMBL" id="MIJF01000011">
    <property type="protein sequence ID" value="OEF99938.1"/>
    <property type="molecule type" value="Genomic_DNA"/>
</dbReference>
<dbReference type="STRING" id="337097.BHF71_07005"/>
<dbReference type="Gene3D" id="3.30.70.1120">
    <property type="entry name" value="TT1725-like"/>
    <property type="match status" value="1"/>
</dbReference>
<dbReference type="RefSeq" id="WP_069656158.1">
    <property type="nucleotide sequence ID" value="NZ_MIJF01000011.1"/>
</dbReference>
<reference evidence="1 2" key="1">
    <citation type="submission" date="2016-09" db="EMBL/GenBank/DDBJ databases">
        <title>Draft genome sequence for the type strain of Vulcanibacillus modesticaldus BR, a strictly anaerobic, moderately thermophilic, and nitrate-reducing bacterium from deep sea-hydrothermal vents of the Mid-Atlantic Ridge.</title>
        <authorList>
            <person name="Abin C.A."/>
            <person name="Hollibaugh J.T."/>
        </authorList>
    </citation>
    <scope>NUCLEOTIDE SEQUENCE [LARGE SCALE GENOMIC DNA]</scope>
    <source>
        <strain evidence="1 2">BR</strain>
    </source>
</reference>
<dbReference type="AlphaFoldDB" id="A0A1D2YW21"/>
<dbReference type="InterPro" id="IPR036746">
    <property type="entry name" value="TT1725-like_sf"/>
</dbReference>
<dbReference type="OrthoDB" id="9809023at2"/>
<gene>
    <name evidence="1" type="ORF">BHF71_07005</name>
</gene>
<protein>
    <recommendedName>
        <fullName evidence="3">DUF503 domain-containing protein</fullName>
    </recommendedName>
</protein>
<organism evidence="1 2">
    <name type="scientific">Vulcanibacillus modesticaldus</name>
    <dbReference type="NCBI Taxonomy" id="337097"/>
    <lineage>
        <taxon>Bacteria</taxon>
        <taxon>Bacillati</taxon>
        <taxon>Bacillota</taxon>
        <taxon>Bacilli</taxon>
        <taxon>Bacillales</taxon>
        <taxon>Bacillaceae</taxon>
        <taxon>Vulcanibacillus</taxon>
    </lineage>
</organism>
<dbReference type="PANTHER" id="PTHR36441:SF1">
    <property type="entry name" value="DUF503 DOMAIN-CONTAINING PROTEIN"/>
    <property type="match status" value="1"/>
</dbReference>
<evidence type="ECO:0008006" key="3">
    <source>
        <dbReference type="Google" id="ProtNLM"/>
    </source>
</evidence>
<dbReference type="Proteomes" id="UP000243739">
    <property type="component" value="Unassembled WGS sequence"/>
</dbReference>